<feature type="compositionally biased region" description="Polar residues" evidence="1">
    <location>
        <begin position="154"/>
        <end position="170"/>
    </location>
</feature>
<dbReference type="Pfam" id="PF11915">
    <property type="entry name" value="DUF3433"/>
    <property type="match status" value="1"/>
</dbReference>
<feature type="transmembrane region" description="Helical" evidence="2">
    <location>
        <begin position="773"/>
        <end position="791"/>
    </location>
</feature>
<feature type="transmembrane region" description="Helical" evidence="2">
    <location>
        <begin position="290"/>
        <end position="311"/>
    </location>
</feature>
<evidence type="ECO:0000256" key="1">
    <source>
        <dbReference type="SAM" id="MobiDB-lite"/>
    </source>
</evidence>
<proteinExistence type="predicted"/>
<sequence>MAGYSDIPQDEPPALYSHNSWGTIDGPSLRSSISRKPVGSGTVRNQGRRSDPQSYAALPRETARPIHPIDQYDRPSAFNETFSSSSPLQSRDAPPSPLDEQATGFPPHAASPTSFTDSYNDPTVVESTRSSDTPYDYSTSTCVLPPTANKRPQRSSPRTSHGSEYQQVAPSPAYTQSLAYQQTPTYQPTEAYQHSQSQSQAYRQSQAYQHNQASTYQLPHPQNPRTVNNNVDQIHYAEPSPPHLRFLGDDKPTFQHDAQGKKGVQEFREIPIDPSEPLPISSLPNWRPRFVRSASTFTTLFIAVVLIFYALLYWRSKYHTYVVKSSPKWDWAFRFGPAFLATIVAEIIGRLAGDLKIILPFMALSSRTGAAIRKQSLAQLTEPTRWRMNFKVVWQKMTAPVRGRFQEPIGFLALYCSVLLIPVQSGLFTTGSGRVTKSRAAEFRAVSIDKLVTVAQGTRLPSIAMDAIYHGQNMSEYKWVYGDLDSPNTGDAGWAGIMPYAPDDSEDITRPATAAESEYWNATTSAIWSSPNCTQVNNISVTASKVHVSGSSRSATDLEMLVQDAEGCVYQGLWTSVSSDQAPSFSNPFLPDGSFALWLTFSNSSANNNSRVLNDCPNVLYKQLIVTGPLAAESLDDFEADENTTGWGAISCEPASYSIKDVLNYQVYPYSQSAGQTVEIKVAWGVVRRDSDGQTNTLKHPLDVNFFENNRIYNATAPGLSRTFWGEPLNNSVSYWDYAVNDSSVRDCGTVKDPLQDWTKSTACMLLRTVTDIWPFLVATTASATALYIPFDDWQKTKGAISYTSSGWYLSGFGLTYTLFFYALVPLILWRERSLEWNIPCLKRKPRNRTGLEGPTSSIAGLASVFRDRSARRLFEGLDVIEADEAVDQSQRRFANTKLLLRRWLRPGHVQGNTPAFIKPEESLKDLEYDEPSVATPTPNLQKLVYGGTPKLLHPGVLFLVLAATAIIVGVVAKFIITANTNSFQMWDSETPPWIHHWKSGVPADIQKLFFHGAPTLTLVIVRLWWETIEEYYRASQPYYALAAGRPGRLSVCLSYMHDFHFVVSLKALKNHHWKLFYVTIVTTLIKIAVVGASGIFSMEAVASHKDEKLPYEQVWRTSTFAENNTDAFQTNLREFALSRAIYGYKSMPGWHDLSYWFPAVSINAPYTMTLAGLISNLTCEIVTTQAQKVNLTDGLTAWDVTMSEGACSGTTWSSACAVPDSVQLSGAVPGDSSCMAWTYLESAQCSGLGAADNGRWWIFGVEGTLADWSIVNISKAVSLLCTPRFYNDTVELHVSTDLDSGGVLLVAEDAPITSEELPRNYWHSPSDPSTDFVSYVSKLFNNTFGNELQVLSNYQYLDYFSMMTVFNQTRSTLALFDPETMITAASETYAAAFALLAGLDLDGDGSTFLLEPTPHANPPIVIAHKLGTLAVVSMVPLYFGVGILCLYGISIFLVWPGWKRRTRLDVLYPANVMTMIYDSELVEMVANCGEKSGFHSLENEQFALGVVRGKSGKMRVGIDVQRNVVPVEREPSSWVFWRPWGK</sequence>
<organism evidence="3">
    <name type="scientific">Mytilinidion resinicola</name>
    <dbReference type="NCBI Taxonomy" id="574789"/>
    <lineage>
        <taxon>Eukaryota</taxon>
        <taxon>Fungi</taxon>
        <taxon>Dikarya</taxon>
        <taxon>Ascomycota</taxon>
        <taxon>Pezizomycotina</taxon>
        <taxon>Dothideomycetes</taxon>
        <taxon>Pleosporomycetidae</taxon>
        <taxon>Mytilinidiales</taxon>
        <taxon>Mytilinidiaceae</taxon>
        <taxon>Mytilinidion</taxon>
    </lineage>
</organism>
<evidence type="ECO:0000313" key="3">
    <source>
        <dbReference type="EMBL" id="KAF2803382.1"/>
    </source>
</evidence>
<keyword evidence="2" id="KW-1133">Transmembrane helix</keyword>
<dbReference type="OrthoDB" id="5332281at2759"/>
<reference evidence="5" key="2">
    <citation type="submission" date="2020-04" db="EMBL/GenBank/DDBJ databases">
        <authorList>
            <consortium name="NCBI Genome Project"/>
        </authorList>
    </citation>
    <scope>NUCLEOTIDE SEQUENCE</scope>
    <source>
        <strain evidence="5">CBS 304.34</strain>
    </source>
</reference>
<feature type="compositionally biased region" description="Low complexity" evidence="1">
    <location>
        <begin position="191"/>
        <end position="210"/>
    </location>
</feature>
<feature type="region of interest" description="Disordered" evidence="1">
    <location>
        <begin position="1"/>
        <end position="170"/>
    </location>
</feature>
<protein>
    <submittedName>
        <fullName evidence="3 5">Uncharacterized protein</fullName>
    </submittedName>
</protein>
<keyword evidence="4" id="KW-1185">Reference proteome</keyword>
<name>A0A6A6Y3M5_9PEZI</name>
<dbReference type="GeneID" id="54464852"/>
<evidence type="ECO:0000313" key="4">
    <source>
        <dbReference type="Proteomes" id="UP000504636"/>
    </source>
</evidence>
<dbReference type="RefSeq" id="XP_033570346.1">
    <property type="nucleotide sequence ID" value="XM_033723959.1"/>
</dbReference>
<feature type="compositionally biased region" description="Low complexity" evidence="1">
    <location>
        <begin position="127"/>
        <end position="141"/>
    </location>
</feature>
<accession>A0A6A6Y3M5</accession>
<gene>
    <name evidence="3 5" type="ORF">BDZ99DRAFT_503391</name>
</gene>
<dbReference type="InterPro" id="IPR021840">
    <property type="entry name" value="DUF3433"/>
</dbReference>
<feature type="transmembrane region" description="Helical" evidence="2">
    <location>
        <begin position="1436"/>
        <end position="1456"/>
    </location>
</feature>
<evidence type="ECO:0000256" key="2">
    <source>
        <dbReference type="SAM" id="Phobius"/>
    </source>
</evidence>
<dbReference type="EMBL" id="MU003718">
    <property type="protein sequence ID" value="KAF2803382.1"/>
    <property type="molecule type" value="Genomic_DNA"/>
</dbReference>
<keyword evidence="2" id="KW-0812">Transmembrane</keyword>
<reference evidence="5" key="3">
    <citation type="submission" date="2025-04" db="UniProtKB">
        <authorList>
            <consortium name="RefSeq"/>
        </authorList>
    </citation>
    <scope>IDENTIFICATION</scope>
    <source>
        <strain evidence="5">CBS 304.34</strain>
    </source>
</reference>
<evidence type="ECO:0000313" key="5">
    <source>
        <dbReference type="RefSeq" id="XP_033570346.1"/>
    </source>
</evidence>
<reference evidence="3 5" key="1">
    <citation type="journal article" date="2020" name="Stud. Mycol.">
        <title>101 Dothideomycetes genomes: a test case for predicting lifestyles and emergence of pathogens.</title>
        <authorList>
            <person name="Haridas S."/>
            <person name="Albert R."/>
            <person name="Binder M."/>
            <person name="Bloem J."/>
            <person name="Labutti K."/>
            <person name="Salamov A."/>
            <person name="Andreopoulos B."/>
            <person name="Baker S."/>
            <person name="Barry K."/>
            <person name="Bills G."/>
            <person name="Bluhm B."/>
            <person name="Cannon C."/>
            <person name="Castanera R."/>
            <person name="Culley D."/>
            <person name="Daum C."/>
            <person name="Ezra D."/>
            <person name="Gonzalez J."/>
            <person name="Henrissat B."/>
            <person name="Kuo A."/>
            <person name="Liang C."/>
            <person name="Lipzen A."/>
            <person name="Lutzoni F."/>
            <person name="Magnuson J."/>
            <person name="Mondo S."/>
            <person name="Nolan M."/>
            <person name="Ohm R."/>
            <person name="Pangilinan J."/>
            <person name="Park H.-J."/>
            <person name="Ramirez L."/>
            <person name="Alfaro M."/>
            <person name="Sun H."/>
            <person name="Tritt A."/>
            <person name="Yoshinaga Y."/>
            <person name="Zwiers L.-H."/>
            <person name="Turgeon B."/>
            <person name="Goodwin S."/>
            <person name="Spatafora J."/>
            <person name="Crous P."/>
            <person name="Grigoriev I."/>
        </authorList>
    </citation>
    <scope>NUCLEOTIDE SEQUENCE</scope>
    <source>
        <strain evidence="3 5">CBS 304.34</strain>
    </source>
</reference>
<feature type="transmembrane region" description="Helical" evidence="2">
    <location>
        <begin position="811"/>
        <end position="830"/>
    </location>
</feature>
<feature type="transmembrane region" description="Helical" evidence="2">
    <location>
        <begin position="1076"/>
        <end position="1097"/>
    </location>
</feature>
<feature type="transmembrane region" description="Helical" evidence="2">
    <location>
        <begin position="1009"/>
        <end position="1026"/>
    </location>
</feature>
<feature type="region of interest" description="Disordered" evidence="1">
    <location>
        <begin position="187"/>
        <end position="210"/>
    </location>
</feature>
<feature type="compositionally biased region" description="Polar residues" evidence="1">
    <location>
        <begin position="78"/>
        <end position="89"/>
    </location>
</feature>
<dbReference type="Proteomes" id="UP000504636">
    <property type="component" value="Unplaced"/>
</dbReference>
<feature type="transmembrane region" description="Helical" evidence="2">
    <location>
        <begin position="957"/>
        <end position="977"/>
    </location>
</feature>
<dbReference type="PANTHER" id="PTHR37544">
    <property type="entry name" value="SPRAY-RELATED"/>
    <property type="match status" value="1"/>
</dbReference>
<feature type="transmembrane region" description="Helical" evidence="2">
    <location>
        <begin position="331"/>
        <end position="352"/>
    </location>
</feature>
<keyword evidence="2" id="KW-0472">Membrane</keyword>
<dbReference type="PANTHER" id="PTHR37544:SF1">
    <property type="entry name" value="PHOSPHORIBOSYLAMINOIMIDAZOLE-SUCCINOCARBOXAMIDE SYNTHASE"/>
    <property type="match status" value="1"/>
</dbReference>
<feature type="compositionally biased region" description="Polar residues" evidence="1">
    <location>
        <begin position="111"/>
        <end position="121"/>
    </location>
</feature>